<accession>A0ABM8C5T9</accession>
<feature type="chain" id="PRO_5045040481" evidence="1">
    <location>
        <begin position="23"/>
        <end position="406"/>
    </location>
</feature>
<evidence type="ECO:0000256" key="1">
    <source>
        <dbReference type="SAM" id="SignalP"/>
    </source>
</evidence>
<sequence length="406" mass="44051">MTTRFSLSAIALASLFATGAHAAERLTVTVSHTLDIARPAETIAIPWTKVNEALPQAKNQQLVLKDAAGRVLPYQVTNIAPTGKDPQMIGAGYGELLFQVAFKPGEKRTTVTIEKGSATNPPFPAKTYARFVQERLDDFAWENDKLAHRAYGPALAAPAPAGSGKEVLVTSGMDIWFKRVPYPIVDRWYNIGHDHYHVDEGEGIDMYNVGPTRGAGGTGIWDGQKLFVGANYRSWKILANGPVRTVFELHYDGWDALGTKVSEVKRFTVDAGRYFDRIDSTFTFAGPASLDAAVGLNKRPSDKGQEVKVDFSENKGDGSLVQWVTQRSFGDFGVAVIVPSASSFAADERNGLVIAKVASGQPLSYHVGAAWTRGSPFATQADWQRHVAEEAARLRAPVTVTITKGN</sequence>
<proteinExistence type="predicted"/>
<keyword evidence="3" id="KW-1185">Reference proteome</keyword>
<evidence type="ECO:0000313" key="2">
    <source>
        <dbReference type="EMBL" id="BDT58582.1"/>
    </source>
</evidence>
<name>A0ABM8C5T9_9BURK</name>
<evidence type="ECO:0000313" key="3">
    <source>
        <dbReference type="Proteomes" id="UP001163336"/>
    </source>
</evidence>
<gene>
    <name evidence="2" type="ORF">MasN3_20760</name>
</gene>
<dbReference type="Proteomes" id="UP001163336">
    <property type="component" value="Chromosome"/>
</dbReference>
<dbReference type="EMBL" id="AP026966">
    <property type="protein sequence ID" value="BDT58582.1"/>
    <property type="molecule type" value="Genomic_DNA"/>
</dbReference>
<keyword evidence="1" id="KW-0732">Signal</keyword>
<reference evidence="2" key="1">
    <citation type="submission" date="2022-11" db="EMBL/GenBank/DDBJ databases">
        <title>Isolation and characterization of PLA-degrading bacterium Massilia sp. from Antarctic soil.</title>
        <authorList>
            <person name="Sato K."/>
            <person name="Gomez-Fuentes C."/>
            <person name="Ahmad S.A."/>
            <person name="Zulkharnain A."/>
        </authorList>
    </citation>
    <scope>NUCLEOTIDE SEQUENCE</scope>
    <source>
        <strain evidence="2">N-3</strain>
    </source>
</reference>
<dbReference type="RefSeq" id="WP_281913992.1">
    <property type="nucleotide sequence ID" value="NZ_AP026966.1"/>
</dbReference>
<dbReference type="Pfam" id="PF16153">
    <property type="entry name" value="DUF4861"/>
    <property type="match status" value="1"/>
</dbReference>
<feature type="signal peptide" evidence="1">
    <location>
        <begin position="1"/>
        <end position="22"/>
    </location>
</feature>
<protein>
    <submittedName>
        <fullName evidence="2">DUF4861 domain-containing protein</fullName>
    </submittedName>
</protein>
<organism evidence="2 3">
    <name type="scientific">Massilia varians</name>
    <dbReference type="NCBI Taxonomy" id="457921"/>
    <lineage>
        <taxon>Bacteria</taxon>
        <taxon>Pseudomonadati</taxon>
        <taxon>Pseudomonadota</taxon>
        <taxon>Betaproteobacteria</taxon>
        <taxon>Burkholderiales</taxon>
        <taxon>Oxalobacteraceae</taxon>
        <taxon>Telluria group</taxon>
        <taxon>Massilia</taxon>
    </lineage>
</organism>
<dbReference type="InterPro" id="IPR032342">
    <property type="entry name" value="DUF4861"/>
</dbReference>